<keyword evidence="7" id="KW-0227">DNA damage</keyword>
<dbReference type="GO" id="GO:0005524">
    <property type="term" value="F:ATP binding"/>
    <property type="evidence" value="ECO:0007669"/>
    <property type="project" value="UniProtKB-KW"/>
</dbReference>
<dbReference type="GO" id="GO:0046872">
    <property type="term" value="F:metal ion binding"/>
    <property type="evidence" value="ECO:0007669"/>
    <property type="project" value="UniProtKB-KW"/>
</dbReference>
<dbReference type="Proteomes" id="UP000593571">
    <property type="component" value="Unassembled WGS sequence"/>
</dbReference>
<dbReference type="InterPro" id="IPR010614">
    <property type="entry name" value="RAD3-like_helicase_DEAD"/>
</dbReference>
<dbReference type="FunFam" id="3.40.50.300:FF:001680">
    <property type="entry name" value="BRCA1 interacting protein C-terminal helicase 1"/>
    <property type="match status" value="1"/>
</dbReference>
<dbReference type="Gene3D" id="3.40.50.300">
    <property type="entry name" value="P-loop containing nucleotide triphosphate hydrolases"/>
    <property type="match status" value="3"/>
</dbReference>
<evidence type="ECO:0000256" key="8">
    <source>
        <dbReference type="ARBA" id="ARBA00022801"/>
    </source>
</evidence>
<comment type="similarity">
    <text evidence="3">Belongs to the DEAD box helicase family. DEAH subfamily.</text>
</comment>
<evidence type="ECO:0000256" key="19">
    <source>
        <dbReference type="ARBA" id="ARBA00082054"/>
    </source>
</evidence>
<evidence type="ECO:0000256" key="5">
    <source>
        <dbReference type="ARBA" id="ARBA00022723"/>
    </source>
</evidence>
<evidence type="ECO:0000256" key="9">
    <source>
        <dbReference type="ARBA" id="ARBA00022806"/>
    </source>
</evidence>
<keyword evidence="10" id="KW-0067">ATP-binding</keyword>
<dbReference type="GO" id="GO:0006289">
    <property type="term" value="P:nucleotide-excision repair"/>
    <property type="evidence" value="ECO:0007669"/>
    <property type="project" value="TreeGrafter"/>
</dbReference>
<evidence type="ECO:0000256" key="3">
    <source>
        <dbReference type="ARBA" id="ARBA00008792"/>
    </source>
</evidence>
<dbReference type="InterPro" id="IPR013020">
    <property type="entry name" value="Rad3/Chl1-like"/>
</dbReference>
<evidence type="ECO:0000256" key="7">
    <source>
        <dbReference type="ARBA" id="ARBA00022763"/>
    </source>
</evidence>
<protein>
    <recommendedName>
        <fullName evidence="16">DNA 5'-3' helicase</fullName>
        <ecNumber evidence="16">5.6.2.3</ecNumber>
    </recommendedName>
    <alternativeName>
        <fullName evidence="19">BRCA1-associated C-terminal helicase 1</fullName>
    </alternativeName>
    <alternativeName>
        <fullName evidence="18">BRCA1-interacting protein C-terminal helicase 1</fullName>
    </alternativeName>
    <alternativeName>
        <fullName evidence="20">DNA 5'-3' helicase FANCJ</fullName>
    </alternativeName>
</protein>
<accession>A0A7J8G4S0</accession>
<dbReference type="SMART" id="SM00487">
    <property type="entry name" value="DEXDc"/>
    <property type="match status" value="1"/>
</dbReference>
<dbReference type="EMBL" id="JACASE010000006">
    <property type="protein sequence ID" value="KAF6454916.1"/>
    <property type="molecule type" value="Genomic_DNA"/>
</dbReference>
<dbReference type="NCBIfam" id="TIGR00604">
    <property type="entry name" value="rad3"/>
    <property type="match status" value="1"/>
</dbReference>
<evidence type="ECO:0000256" key="15">
    <source>
        <dbReference type="ARBA" id="ARBA00023242"/>
    </source>
</evidence>
<keyword evidence="15" id="KW-0539">Nucleus</keyword>
<evidence type="ECO:0000256" key="21">
    <source>
        <dbReference type="SAM" id="MobiDB-lite"/>
    </source>
</evidence>
<dbReference type="GO" id="GO:0003677">
    <property type="term" value="F:DNA binding"/>
    <property type="evidence" value="ECO:0007669"/>
    <property type="project" value="InterPro"/>
</dbReference>
<dbReference type="GO" id="GO:0005634">
    <property type="term" value="C:nucleus"/>
    <property type="evidence" value="ECO:0007669"/>
    <property type="project" value="UniProtKB-SubCell"/>
</dbReference>
<dbReference type="EC" id="5.6.2.3" evidence="16"/>
<dbReference type="AlphaFoldDB" id="A0A7J8G4S0"/>
<evidence type="ECO:0000256" key="11">
    <source>
        <dbReference type="ARBA" id="ARBA00023004"/>
    </source>
</evidence>
<dbReference type="InterPro" id="IPR014001">
    <property type="entry name" value="Helicase_ATP-bd"/>
</dbReference>
<evidence type="ECO:0000256" key="2">
    <source>
        <dbReference type="ARBA" id="ARBA00004123"/>
    </source>
</evidence>
<evidence type="ECO:0000256" key="17">
    <source>
        <dbReference type="ARBA" id="ARBA00048954"/>
    </source>
</evidence>
<proteinExistence type="inferred from homology"/>
<keyword evidence="11" id="KW-0408">Iron</keyword>
<organism evidence="23 24">
    <name type="scientific">Rousettus aegyptiacus</name>
    <name type="common">Egyptian fruit bat</name>
    <name type="synonym">Pteropus aegyptiacus</name>
    <dbReference type="NCBI Taxonomy" id="9407"/>
    <lineage>
        <taxon>Eukaryota</taxon>
        <taxon>Metazoa</taxon>
        <taxon>Chordata</taxon>
        <taxon>Craniata</taxon>
        <taxon>Vertebrata</taxon>
        <taxon>Euteleostomi</taxon>
        <taxon>Mammalia</taxon>
        <taxon>Eutheria</taxon>
        <taxon>Laurasiatheria</taxon>
        <taxon>Chiroptera</taxon>
        <taxon>Yinpterochiroptera</taxon>
        <taxon>Pteropodoidea</taxon>
        <taxon>Pteropodidae</taxon>
        <taxon>Rousettinae</taxon>
        <taxon>Rousettus</taxon>
    </lineage>
</organism>
<keyword evidence="14" id="KW-0413">Isomerase</keyword>
<keyword evidence="13" id="KW-0234">DNA repair</keyword>
<dbReference type="Pfam" id="PF06733">
    <property type="entry name" value="DEAD_2"/>
    <property type="match status" value="1"/>
</dbReference>
<evidence type="ECO:0000256" key="4">
    <source>
        <dbReference type="ARBA" id="ARBA00022485"/>
    </source>
</evidence>
<evidence type="ECO:0000313" key="23">
    <source>
        <dbReference type="EMBL" id="KAF6454916.1"/>
    </source>
</evidence>
<keyword evidence="24" id="KW-1185">Reference proteome</keyword>
<dbReference type="InterPro" id="IPR027417">
    <property type="entry name" value="P-loop_NTPase"/>
</dbReference>
<dbReference type="FunFam" id="3.40.50.300:FF:000731">
    <property type="entry name" value="Fanconi anemia group J protein homolog"/>
    <property type="match status" value="1"/>
</dbReference>
<dbReference type="GO" id="GO:0016818">
    <property type="term" value="F:hydrolase activity, acting on acid anhydrides, in phosphorus-containing anhydrides"/>
    <property type="evidence" value="ECO:0007669"/>
    <property type="project" value="InterPro"/>
</dbReference>
<dbReference type="InterPro" id="IPR045028">
    <property type="entry name" value="DinG/Rad3-like"/>
</dbReference>
<evidence type="ECO:0000313" key="24">
    <source>
        <dbReference type="Proteomes" id="UP000593571"/>
    </source>
</evidence>
<feature type="domain" description="Helicase ATP-binding" evidence="22">
    <location>
        <begin position="12"/>
        <end position="443"/>
    </location>
</feature>
<keyword evidence="9 23" id="KW-0347">Helicase</keyword>
<dbReference type="SMART" id="SM00488">
    <property type="entry name" value="DEXDc2"/>
    <property type="match status" value="1"/>
</dbReference>
<keyword evidence="12" id="KW-0411">Iron-sulfur</keyword>
<evidence type="ECO:0000256" key="6">
    <source>
        <dbReference type="ARBA" id="ARBA00022741"/>
    </source>
</evidence>
<comment type="subcellular location">
    <subcellularLocation>
        <location evidence="2">Nucleus</location>
    </subcellularLocation>
</comment>
<evidence type="ECO:0000256" key="18">
    <source>
        <dbReference type="ARBA" id="ARBA00081888"/>
    </source>
</evidence>
<evidence type="ECO:0000256" key="1">
    <source>
        <dbReference type="ARBA" id="ARBA00001966"/>
    </source>
</evidence>
<dbReference type="SUPFAM" id="SSF52540">
    <property type="entry name" value="P-loop containing nucleoside triphosphate hydrolases"/>
    <property type="match status" value="2"/>
</dbReference>
<dbReference type="InterPro" id="IPR014013">
    <property type="entry name" value="Helic_SF1/SF2_ATP-bd_DinG/Rad3"/>
</dbReference>
<dbReference type="PANTHER" id="PTHR11472:SF47">
    <property type="entry name" value="FANCONI ANEMIA GROUP J PROTEIN"/>
    <property type="match status" value="1"/>
</dbReference>
<keyword evidence="4" id="KW-0004">4Fe-4S</keyword>
<comment type="caution">
    <text evidence="23">The sequence shown here is derived from an EMBL/GenBank/DDBJ whole genome shotgun (WGS) entry which is preliminary data.</text>
</comment>
<evidence type="ECO:0000256" key="14">
    <source>
        <dbReference type="ARBA" id="ARBA00023235"/>
    </source>
</evidence>
<evidence type="ECO:0000259" key="22">
    <source>
        <dbReference type="PROSITE" id="PS51193"/>
    </source>
</evidence>
<evidence type="ECO:0000256" key="16">
    <source>
        <dbReference type="ARBA" id="ARBA00044969"/>
    </source>
</evidence>
<dbReference type="PROSITE" id="PS51193">
    <property type="entry name" value="HELICASE_ATP_BIND_2"/>
    <property type="match status" value="1"/>
</dbReference>
<keyword evidence="6" id="KW-0547">Nucleotide-binding</keyword>
<dbReference type="SMART" id="SM00491">
    <property type="entry name" value="HELICc2"/>
    <property type="match status" value="1"/>
</dbReference>
<comment type="cofactor">
    <cofactor evidence="1">
        <name>[4Fe-4S] cluster</name>
        <dbReference type="ChEBI" id="CHEBI:49883"/>
    </cofactor>
</comment>
<dbReference type="FunFam" id="3.40.50.300:FF:000977">
    <property type="entry name" value="BRCA1 interacting protein C-terminal helicase 1"/>
    <property type="match status" value="1"/>
</dbReference>
<evidence type="ECO:0000256" key="20">
    <source>
        <dbReference type="ARBA" id="ARBA00082714"/>
    </source>
</evidence>
<keyword evidence="8" id="KW-0378">Hydrolase</keyword>
<dbReference type="Pfam" id="PF13307">
    <property type="entry name" value="Helicase_C_2"/>
    <property type="match status" value="1"/>
</dbReference>
<name>A0A7J8G4S0_ROUAE</name>
<evidence type="ECO:0000256" key="10">
    <source>
        <dbReference type="ARBA" id="ARBA00022840"/>
    </source>
</evidence>
<dbReference type="InterPro" id="IPR006554">
    <property type="entry name" value="Helicase-like_DEXD_c2"/>
</dbReference>
<dbReference type="GO" id="GO:0051539">
    <property type="term" value="F:4 iron, 4 sulfur cluster binding"/>
    <property type="evidence" value="ECO:0007669"/>
    <property type="project" value="UniProtKB-KW"/>
</dbReference>
<dbReference type="PANTHER" id="PTHR11472">
    <property type="entry name" value="DNA REPAIR DEAD HELICASE RAD3/XP-D SUBFAMILY MEMBER"/>
    <property type="match status" value="1"/>
</dbReference>
<keyword evidence="5" id="KW-0479">Metal-binding</keyword>
<evidence type="ECO:0000256" key="13">
    <source>
        <dbReference type="ARBA" id="ARBA00023204"/>
    </source>
</evidence>
<reference evidence="23 24" key="1">
    <citation type="journal article" date="2020" name="Nature">
        <title>Six reference-quality genomes reveal evolution of bat adaptations.</title>
        <authorList>
            <person name="Jebb D."/>
            <person name="Huang Z."/>
            <person name="Pippel M."/>
            <person name="Hughes G.M."/>
            <person name="Lavrichenko K."/>
            <person name="Devanna P."/>
            <person name="Winkler S."/>
            <person name="Jermiin L.S."/>
            <person name="Skirmuntt E.C."/>
            <person name="Katzourakis A."/>
            <person name="Burkitt-Gray L."/>
            <person name="Ray D.A."/>
            <person name="Sullivan K.A.M."/>
            <person name="Roscito J.G."/>
            <person name="Kirilenko B.M."/>
            <person name="Davalos L.M."/>
            <person name="Corthals A.P."/>
            <person name="Power M.L."/>
            <person name="Jones G."/>
            <person name="Ransome R.D."/>
            <person name="Dechmann D.K.N."/>
            <person name="Locatelli A.G."/>
            <person name="Puechmaille S.J."/>
            <person name="Fedrigo O."/>
            <person name="Jarvis E.D."/>
            <person name="Hiller M."/>
            <person name="Vernes S.C."/>
            <person name="Myers E.W."/>
            <person name="Teeling E.C."/>
        </authorList>
    </citation>
    <scope>NUCLEOTIDE SEQUENCE [LARGE SCALE GENOMIC DNA]</scope>
    <source>
        <strain evidence="23">MRouAeg1</strain>
        <tissue evidence="23">Muscle</tissue>
    </source>
</reference>
<feature type="region of interest" description="Disordered" evidence="21">
    <location>
        <begin position="106"/>
        <end position="129"/>
    </location>
</feature>
<dbReference type="CDD" id="cd18788">
    <property type="entry name" value="SF2_C_XPD"/>
    <property type="match status" value="1"/>
</dbReference>
<comment type="catalytic activity">
    <reaction evidence="17">
        <text>ATP + H2O = ADP + phosphate + H(+)</text>
        <dbReference type="Rhea" id="RHEA:13065"/>
        <dbReference type="ChEBI" id="CHEBI:15377"/>
        <dbReference type="ChEBI" id="CHEBI:15378"/>
        <dbReference type="ChEBI" id="CHEBI:30616"/>
        <dbReference type="ChEBI" id="CHEBI:43474"/>
        <dbReference type="ChEBI" id="CHEBI:456216"/>
        <dbReference type="EC" id="5.6.2.3"/>
    </reaction>
</comment>
<sequence length="1159" mass="130542">MMSSMWSEYTIGGVKINFPCKAYPSQLAMMNSIVRGLNSKQHCLLESPTGSGKSLALLCSALAWQQSLSGKPVDDSLSKKAEAPLSCCCTCHSKNFTNDDMHQGISHHFNSPSTPPSERHGTYSPCPDSPEKTTLAAKLSAKKQASMHRNENDDFQVEKKRIRPLETTQQIRKRHCFEKEVHHLDTKVASGKTTKLNSPLGKINSCSPQKLSGHCSRCCCSTKQRNGQDSSNAIKKEQGAKCKIPKIYFGTRTHKQIAQITRELRRTAYSGVPMTVLSSRDHTCVHPEVVGNFNRNEKCMELLDGKNGKSCYFYHGVHKISDQHTLQTLQGMCKAWDIEELISLGKKLKACPYYTARELMENADIIFCPYNYLLDAQIRESMDINLKEQVIILDEAHNIEDCARESASYSVTEVQLRFARDELDSMVNNNIRKKDHGPLRAVCYGLINWLEANSEHLVERDYESSCKIWSGSEMLLNLQKMGITTATFPILQGHFSAVLQKEEKISSIHGKEEAREVPVISASTQIMLKGLFMVLDYLFRQNSRFADDYKVAIQQTYSWINQTDTLDKNGFFVLPKNKKRLRQKTAVHVLNFWCLNPAVAFSDINDKVWTIVLTSGTLSPMQSFSSELGVTFTIQLEANHVINNSQVWVGTIGSGPKGQNLCATFQHTETFAFQDEVGALLLSVCQTVSQGILCFLPSYKLLEKLKERWLDTGLWRDLELVKTVIVEPQKGEKTNFDELLQVYYDAVKYKGGKDGALLVAVCRGKVSEGLDFSDDNARAVITIGIPFPNVKDLQVELKRQYNDQHSKLRGLLPGRQWYEIQAYRALNQALGRCIRHKNDWGALILVDDRFRSNPNRYISGLSKWVRQQIQHHSTFESALESLAEFSKKHQNFSDVFREDRKSIQDESTVEVACLKNNTSTHLLETASHLSPENPREGDPILLEESTQTVKAEKIVISRSTSPTFNKQTKRFSWSSFNSLGQSLTDKILTTTPKVKSLEECASSSSTFKTEEGYKTVLPLTDKFESSSHGPPSVGPCPQSETIIPSIKTDSALLKKDHSKQLLCCKEALDSDIELSLVNEEAKLSTSNTAFETEAEDDSIYFTPELYDPVDTNELVETDRDNRLANHSNCILAEDLYEIRTPKVDSVRGMKAEECTDEVE</sequence>
<dbReference type="InterPro" id="IPR006555">
    <property type="entry name" value="ATP-dep_Helicase_C"/>
</dbReference>
<evidence type="ECO:0000256" key="12">
    <source>
        <dbReference type="ARBA" id="ARBA00023014"/>
    </source>
</evidence>
<gene>
    <name evidence="23" type="ORF">HJG63_001579</name>
</gene>
<dbReference type="GO" id="GO:1990918">
    <property type="term" value="P:double-strand break repair involved in meiotic recombination"/>
    <property type="evidence" value="ECO:0007669"/>
    <property type="project" value="TreeGrafter"/>
</dbReference>
<dbReference type="GO" id="GO:0043139">
    <property type="term" value="F:5'-3' DNA helicase activity"/>
    <property type="evidence" value="ECO:0007669"/>
    <property type="project" value="UniProtKB-EC"/>
</dbReference>